<dbReference type="PANTHER" id="PTHR47234">
    <property type="match status" value="1"/>
</dbReference>
<dbReference type="Pfam" id="PF07715">
    <property type="entry name" value="Plug"/>
    <property type="match status" value="1"/>
</dbReference>
<dbReference type="InterPro" id="IPR012910">
    <property type="entry name" value="Plug_dom"/>
</dbReference>
<dbReference type="InterPro" id="IPR011662">
    <property type="entry name" value="Secretin/TonB_short_N"/>
</dbReference>
<dbReference type="Gene3D" id="3.55.50.30">
    <property type="match status" value="1"/>
</dbReference>
<feature type="region of interest" description="Disordered" evidence="12">
    <location>
        <begin position="130"/>
        <end position="158"/>
    </location>
</feature>
<keyword evidence="4" id="KW-0406">Ion transport</keyword>
<evidence type="ECO:0000256" key="11">
    <source>
        <dbReference type="RuleBase" id="RU003357"/>
    </source>
</evidence>
<dbReference type="EMBL" id="VCJR02000001">
    <property type="protein sequence ID" value="NHK27167.1"/>
    <property type="molecule type" value="Genomic_DNA"/>
</dbReference>
<sequence>MNNKFRTAIAASASALALAWAGAGIDTAHAAAEDTVAIEWDMPAQPLTDALIAWSARSNFVVLIEDDLTAGLQSPALTGAYTSREALERLLAASGLAYRIEDNGTLIVTPRLQTASMTLPVDSGIALGARSSRQVDRVEERADRPEQDRGREEEDASAMADEIVVTGTRIRGTPPTAPVHVVTRQEIERSGYGQIGDVVRSLPEVFGGGQNPNVIGASANNQANQNLTNASSVNLRGLGPDATLVLVNGRRLPSDAQFQSPDISGIPLGAVERIEIVTDGSSALYGSDAVAGVANFILRDDFDGLELAARLGGATQGGGFEQTYSGLAGVAREDWHALVNLEYADHDGVTAGQRDVTSDAVPEVDLLRPEERTSLFVKAGVDLTPRMTASLDALASRRENRYVNQSYTAGTQSVSKSTSPSGSIAGALDIEVTPEWDLNVTAGAATSQHDLWTETSSRRHTRNENDIVYAEATARGDAFAMPGGNIRIAVGGGWRAENYDQSSRTSTTTIAGDRTVHYLFGEAYAPLIRPSDTRVGAHELSVNLSGRYEEYSDFGTSFNPKIGLRYLPFTNLVLRGTWGESFKAPSFVQLYATRPASLYPSSALGYGGGGTAIYATGSNPDLSPEEATSWTLGADYTPGSGDGPRISATYFNIDYTGRIALPVQPASRGLANPEFDAFVLWDPTPDELNEIISNSTTFNNVTGAPYDPATVVAVLMNRYANVAAQKIDGFDLSYRQTLDYSKHSLNLFANASWLDITQRTLPDLPERQISGTISNAPELRSRAGVTYERGGVSVTGIVNYVDGSMDVGVTPSREIASWTTADLTIAYRFAGRREEGGTALSLSVTNLFDQDPPYAESPSRLYQGITFDSANSSVLGRFVAVSLRQSF</sequence>
<evidence type="ECO:0000256" key="1">
    <source>
        <dbReference type="ARBA" id="ARBA00004571"/>
    </source>
</evidence>
<keyword evidence="7 11" id="KW-0798">TonB box</keyword>
<feature type="signal peptide" evidence="13">
    <location>
        <begin position="1"/>
        <end position="30"/>
    </location>
</feature>
<dbReference type="CDD" id="cd01347">
    <property type="entry name" value="ligand_gated_channel"/>
    <property type="match status" value="1"/>
</dbReference>
<evidence type="ECO:0000256" key="2">
    <source>
        <dbReference type="ARBA" id="ARBA00022448"/>
    </source>
</evidence>
<dbReference type="GO" id="GO:0009279">
    <property type="term" value="C:cell outer membrane"/>
    <property type="evidence" value="ECO:0007669"/>
    <property type="project" value="UniProtKB-SubCell"/>
</dbReference>
<proteinExistence type="inferred from homology"/>
<evidence type="ECO:0000256" key="9">
    <source>
        <dbReference type="ARBA" id="ARBA00023237"/>
    </source>
</evidence>
<evidence type="ECO:0000256" key="7">
    <source>
        <dbReference type="ARBA" id="ARBA00023077"/>
    </source>
</evidence>
<organism evidence="15 17">
    <name type="scientific">Aquisalinus luteolus</name>
    <dbReference type="NCBI Taxonomy" id="1566827"/>
    <lineage>
        <taxon>Bacteria</taxon>
        <taxon>Pseudomonadati</taxon>
        <taxon>Pseudomonadota</taxon>
        <taxon>Alphaproteobacteria</taxon>
        <taxon>Parvularculales</taxon>
        <taxon>Parvularculaceae</taxon>
        <taxon>Aquisalinus</taxon>
    </lineage>
</organism>
<keyword evidence="6" id="KW-0408">Iron</keyword>
<evidence type="ECO:0000256" key="3">
    <source>
        <dbReference type="ARBA" id="ARBA00022452"/>
    </source>
</evidence>
<dbReference type="PANTHER" id="PTHR47234:SF3">
    <property type="entry name" value="SECRETIN_TONB SHORT N-TERMINAL DOMAIN-CONTAINING PROTEIN"/>
    <property type="match status" value="1"/>
</dbReference>
<accession>A0A8J3A0Z8</accession>
<protein>
    <submittedName>
        <fullName evidence="16">TonB-dependent receptor</fullName>
    </submittedName>
</protein>
<keyword evidence="4" id="KW-0410">Iron transport</keyword>
<dbReference type="Gene3D" id="2.40.170.20">
    <property type="entry name" value="TonB-dependent receptor, beta-barrel domain"/>
    <property type="match status" value="1"/>
</dbReference>
<keyword evidence="16" id="KW-0675">Receptor</keyword>
<comment type="caution">
    <text evidence="15">The sequence shown here is derived from an EMBL/GenBank/DDBJ whole genome shotgun (WGS) entry which is preliminary data.</text>
</comment>
<keyword evidence="8 10" id="KW-0472">Membrane</keyword>
<dbReference type="InterPro" id="IPR039426">
    <property type="entry name" value="TonB-dep_rcpt-like"/>
</dbReference>
<evidence type="ECO:0000313" key="17">
    <source>
        <dbReference type="Proteomes" id="UP000621856"/>
    </source>
</evidence>
<dbReference type="EMBL" id="BMGZ01000001">
    <property type="protein sequence ID" value="GGH94600.1"/>
    <property type="molecule type" value="Genomic_DNA"/>
</dbReference>
<dbReference type="InterPro" id="IPR000531">
    <property type="entry name" value="Beta-barrel_TonB"/>
</dbReference>
<reference evidence="16 18" key="2">
    <citation type="submission" date="2020-02" db="EMBL/GenBank/DDBJ databases">
        <title>Genome sequence of Parvularcula flava strain NH6-79.</title>
        <authorList>
            <person name="Abdul Karim M.H."/>
            <person name="Lam M.Q."/>
            <person name="Chen S.J."/>
            <person name="Yahya A."/>
            <person name="Shahir S."/>
            <person name="Shamsir M.S."/>
            <person name="Chong C.S."/>
        </authorList>
    </citation>
    <scope>NUCLEOTIDE SEQUENCE [LARGE SCALE GENOMIC DNA]</scope>
    <source>
        <strain evidence="16 18">NH6-79</strain>
    </source>
</reference>
<dbReference type="Proteomes" id="UP000621856">
    <property type="component" value="Unassembled WGS sequence"/>
</dbReference>
<feature type="chain" id="PRO_5035315962" evidence="13">
    <location>
        <begin position="31"/>
        <end position="887"/>
    </location>
</feature>
<dbReference type="SUPFAM" id="SSF56935">
    <property type="entry name" value="Porins"/>
    <property type="match status" value="1"/>
</dbReference>
<dbReference type="InterPro" id="IPR037066">
    <property type="entry name" value="Plug_dom_sf"/>
</dbReference>
<keyword evidence="2 10" id="KW-0813">Transport</keyword>
<reference evidence="15" key="3">
    <citation type="submission" date="2020-09" db="EMBL/GenBank/DDBJ databases">
        <authorList>
            <person name="Sun Q."/>
            <person name="Zhou Y."/>
        </authorList>
    </citation>
    <scope>NUCLEOTIDE SEQUENCE</scope>
    <source>
        <strain evidence="15">CGMCC 1.14984</strain>
    </source>
</reference>
<keyword evidence="13" id="KW-0732">Signal</keyword>
<evidence type="ECO:0000256" key="10">
    <source>
        <dbReference type="PROSITE-ProRule" id="PRU01360"/>
    </source>
</evidence>
<dbReference type="PROSITE" id="PS52016">
    <property type="entry name" value="TONB_DEPENDENT_REC_3"/>
    <property type="match status" value="1"/>
</dbReference>
<dbReference type="InterPro" id="IPR036942">
    <property type="entry name" value="Beta-barrel_TonB_sf"/>
</dbReference>
<keyword evidence="3 10" id="KW-1134">Transmembrane beta strand</keyword>
<keyword evidence="9 10" id="KW-0998">Cell outer membrane</keyword>
<dbReference type="GO" id="GO:0006826">
    <property type="term" value="P:iron ion transport"/>
    <property type="evidence" value="ECO:0007669"/>
    <property type="project" value="UniProtKB-KW"/>
</dbReference>
<feature type="compositionally biased region" description="Basic and acidic residues" evidence="12">
    <location>
        <begin position="133"/>
        <end position="152"/>
    </location>
</feature>
<evidence type="ECO:0000256" key="12">
    <source>
        <dbReference type="SAM" id="MobiDB-lite"/>
    </source>
</evidence>
<evidence type="ECO:0000256" key="13">
    <source>
        <dbReference type="SAM" id="SignalP"/>
    </source>
</evidence>
<dbReference type="Pfam" id="PF00593">
    <property type="entry name" value="TonB_dep_Rec_b-barrel"/>
    <property type="match status" value="1"/>
</dbReference>
<dbReference type="AlphaFoldDB" id="A0A8J3A0Z8"/>
<evidence type="ECO:0000313" key="15">
    <source>
        <dbReference type="EMBL" id="GGH94600.1"/>
    </source>
</evidence>
<evidence type="ECO:0000256" key="8">
    <source>
        <dbReference type="ARBA" id="ARBA00023136"/>
    </source>
</evidence>
<dbReference type="SMART" id="SM00965">
    <property type="entry name" value="STN"/>
    <property type="match status" value="1"/>
</dbReference>
<comment type="similarity">
    <text evidence="10 11">Belongs to the TonB-dependent receptor family.</text>
</comment>
<evidence type="ECO:0000313" key="18">
    <source>
        <dbReference type="Proteomes" id="UP000818603"/>
    </source>
</evidence>
<name>A0A8J3A0Z8_9PROT</name>
<evidence type="ECO:0000313" key="16">
    <source>
        <dbReference type="EMBL" id="NHK27167.1"/>
    </source>
</evidence>
<keyword evidence="18" id="KW-1185">Reference proteome</keyword>
<reference evidence="15" key="1">
    <citation type="journal article" date="2014" name="Int. J. Syst. Evol. Microbiol.">
        <title>Complete genome sequence of Corynebacterium casei LMG S-19264T (=DSM 44701T), isolated from a smear-ripened cheese.</title>
        <authorList>
            <consortium name="US DOE Joint Genome Institute (JGI-PGF)"/>
            <person name="Walter F."/>
            <person name="Albersmeier A."/>
            <person name="Kalinowski J."/>
            <person name="Ruckert C."/>
        </authorList>
    </citation>
    <scope>NUCLEOTIDE SEQUENCE</scope>
    <source>
        <strain evidence="15">CGMCC 1.14984</strain>
    </source>
</reference>
<feature type="domain" description="Secretin/TonB short N-terminal" evidence="14">
    <location>
        <begin position="60"/>
        <end position="111"/>
    </location>
</feature>
<gene>
    <name evidence="16" type="ORF">FF098_004535</name>
    <name evidence="15" type="ORF">GCM10011355_09170</name>
</gene>
<dbReference type="RefSeq" id="WP_155137938.1">
    <property type="nucleotide sequence ID" value="NZ_BMGZ01000001.1"/>
</dbReference>
<evidence type="ECO:0000256" key="6">
    <source>
        <dbReference type="ARBA" id="ARBA00023004"/>
    </source>
</evidence>
<dbReference type="Proteomes" id="UP000818603">
    <property type="component" value="Unassembled WGS sequence"/>
</dbReference>
<comment type="subcellular location">
    <subcellularLocation>
        <location evidence="1 10">Cell outer membrane</location>
        <topology evidence="1 10">Multi-pass membrane protein</topology>
    </subcellularLocation>
</comment>
<evidence type="ECO:0000256" key="4">
    <source>
        <dbReference type="ARBA" id="ARBA00022496"/>
    </source>
</evidence>
<keyword evidence="5 10" id="KW-0812">Transmembrane</keyword>
<evidence type="ECO:0000259" key="14">
    <source>
        <dbReference type="SMART" id="SM00965"/>
    </source>
</evidence>
<evidence type="ECO:0000256" key="5">
    <source>
        <dbReference type="ARBA" id="ARBA00022692"/>
    </source>
</evidence>
<dbReference type="Pfam" id="PF07660">
    <property type="entry name" value="STN"/>
    <property type="match status" value="1"/>
</dbReference>
<dbReference type="Gene3D" id="2.170.130.10">
    <property type="entry name" value="TonB-dependent receptor, plug domain"/>
    <property type="match status" value="1"/>
</dbReference>